<evidence type="ECO:0000313" key="1">
    <source>
        <dbReference type="EMBL" id="JAI06735.1"/>
    </source>
</evidence>
<reference evidence="1" key="1">
    <citation type="submission" date="2014-11" db="EMBL/GenBank/DDBJ databases">
        <authorList>
            <person name="Amaro Gonzalez C."/>
        </authorList>
    </citation>
    <scope>NUCLEOTIDE SEQUENCE</scope>
</reference>
<sequence length="59" mass="6965">MMVDRDTLIHVFGSKSSTNSFIKVIWNNTELYRQQFMNFRTISSSSIEIVFYHVTIICD</sequence>
<name>A0A0E9XVR2_ANGAN</name>
<dbReference type="EMBL" id="GBXM01001843">
    <property type="protein sequence ID" value="JAI06735.1"/>
    <property type="molecule type" value="Transcribed_RNA"/>
</dbReference>
<organism evidence="1">
    <name type="scientific">Anguilla anguilla</name>
    <name type="common">European freshwater eel</name>
    <name type="synonym">Muraena anguilla</name>
    <dbReference type="NCBI Taxonomy" id="7936"/>
    <lineage>
        <taxon>Eukaryota</taxon>
        <taxon>Metazoa</taxon>
        <taxon>Chordata</taxon>
        <taxon>Craniata</taxon>
        <taxon>Vertebrata</taxon>
        <taxon>Euteleostomi</taxon>
        <taxon>Actinopterygii</taxon>
        <taxon>Neopterygii</taxon>
        <taxon>Teleostei</taxon>
        <taxon>Anguilliformes</taxon>
        <taxon>Anguillidae</taxon>
        <taxon>Anguilla</taxon>
    </lineage>
</organism>
<protein>
    <submittedName>
        <fullName evidence="1">Uncharacterized protein</fullName>
    </submittedName>
</protein>
<reference evidence="1" key="2">
    <citation type="journal article" date="2015" name="Fish Shellfish Immunol.">
        <title>Early steps in the European eel (Anguilla anguilla)-Vibrio vulnificus interaction in the gills: Role of the RtxA13 toxin.</title>
        <authorList>
            <person name="Callol A."/>
            <person name="Pajuelo D."/>
            <person name="Ebbesson L."/>
            <person name="Teles M."/>
            <person name="MacKenzie S."/>
            <person name="Amaro C."/>
        </authorList>
    </citation>
    <scope>NUCLEOTIDE SEQUENCE</scope>
</reference>
<dbReference type="AlphaFoldDB" id="A0A0E9XVR2"/>
<proteinExistence type="predicted"/>
<accession>A0A0E9XVR2</accession>